<keyword evidence="2" id="KW-0067">ATP-binding</keyword>
<feature type="domain" description="Fido" evidence="3">
    <location>
        <begin position="113"/>
        <end position="281"/>
    </location>
</feature>
<reference evidence="4 5" key="1">
    <citation type="journal article" date="2012" name="Proc. Natl. Acad. Sci. U.S.A.">
        <title>Genome and physiology of a model Epsilonproteobacterium responsible for sulfide detoxification in marine oxygen depletion zones.</title>
        <authorList>
            <person name="Grote J."/>
            <person name="Schott T."/>
            <person name="Bruckner C.G."/>
            <person name="Glockner F.O."/>
            <person name="Jost G."/>
            <person name="Teeling H."/>
            <person name="Labrenz M."/>
            <person name="Jurgens K."/>
        </authorList>
    </citation>
    <scope>NUCLEOTIDE SEQUENCE [LARGE SCALE GENOMIC DNA]</scope>
    <source>
        <strain evidence="4 5">GD1</strain>
    </source>
</reference>
<dbReference type="RefSeq" id="WP_008337667.1">
    <property type="nucleotide sequence ID" value="NZ_AFRZ01000001.1"/>
</dbReference>
<evidence type="ECO:0000259" key="3">
    <source>
        <dbReference type="PROSITE" id="PS51459"/>
    </source>
</evidence>
<accession>B6BKY6</accession>
<feature type="binding site" evidence="2">
    <location>
        <begin position="208"/>
        <end position="215"/>
    </location>
    <ligand>
        <name>ATP</name>
        <dbReference type="ChEBI" id="CHEBI:30616"/>
    </ligand>
</feature>
<evidence type="ECO:0000313" key="4">
    <source>
        <dbReference type="EMBL" id="EHP29200.1"/>
    </source>
</evidence>
<dbReference type="OrthoDB" id="9813719at2"/>
<dbReference type="PROSITE" id="PS51459">
    <property type="entry name" value="FIDO"/>
    <property type="match status" value="1"/>
</dbReference>
<dbReference type="InterPro" id="IPR040198">
    <property type="entry name" value="Fido_containing"/>
</dbReference>
<evidence type="ECO:0000313" key="5">
    <source>
        <dbReference type="Proteomes" id="UP000006431"/>
    </source>
</evidence>
<comment type="caution">
    <text evidence="4">The sequence shown here is derived from an EMBL/GenBank/DDBJ whole genome shotgun (WGS) entry which is preliminary data.</text>
</comment>
<dbReference type="PANTHER" id="PTHR13504:SF38">
    <property type="entry name" value="FIDO DOMAIN-CONTAINING PROTEIN"/>
    <property type="match status" value="1"/>
</dbReference>
<dbReference type="HOGENOM" id="CLU_666714_0_0_7"/>
<protein>
    <submittedName>
        <fullName evidence="4">Filamentation induced by cAMP protein Fic</fullName>
    </submittedName>
</protein>
<feature type="active site" evidence="1">
    <location>
        <position position="204"/>
    </location>
</feature>
<dbReference type="Pfam" id="PF02661">
    <property type="entry name" value="Fic"/>
    <property type="match status" value="1"/>
</dbReference>
<dbReference type="InterPro" id="IPR036388">
    <property type="entry name" value="WH-like_DNA-bd_sf"/>
</dbReference>
<gene>
    <name evidence="4" type="ORF">SMGD1_0673</name>
</gene>
<proteinExistence type="predicted"/>
<dbReference type="PANTHER" id="PTHR13504">
    <property type="entry name" value="FIDO DOMAIN-CONTAINING PROTEIN DDB_G0283145"/>
    <property type="match status" value="1"/>
</dbReference>
<dbReference type="Gene3D" id="1.10.3290.10">
    <property type="entry name" value="Fido-like domain"/>
    <property type="match status" value="1"/>
</dbReference>
<organism evidence="4 5">
    <name type="scientific">Sulfurimonas gotlandica (strain DSM 19862 / JCM 16533 / GD1)</name>
    <dbReference type="NCBI Taxonomy" id="929558"/>
    <lineage>
        <taxon>Bacteria</taxon>
        <taxon>Pseudomonadati</taxon>
        <taxon>Campylobacterota</taxon>
        <taxon>Epsilonproteobacteria</taxon>
        <taxon>Campylobacterales</taxon>
        <taxon>Sulfurimonadaceae</taxon>
        <taxon>Sulfurimonas</taxon>
    </lineage>
</organism>
<keyword evidence="5" id="KW-1185">Reference proteome</keyword>
<dbReference type="SUPFAM" id="SSF140931">
    <property type="entry name" value="Fic-like"/>
    <property type="match status" value="1"/>
</dbReference>
<dbReference type="InterPro" id="IPR003812">
    <property type="entry name" value="Fido"/>
</dbReference>
<feature type="binding site" evidence="2">
    <location>
        <begin position="156"/>
        <end position="159"/>
    </location>
    <ligand>
        <name>ATP</name>
        <dbReference type="ChEBI" id="CHEBI:30616"/>
    </ligand>
</feature>
<dbReference type="Proteomes" id="UP000006431">
    <property type="component" value="Unassembled WGS sequence"/>
</dbReference>
<keyword evidence="2" id="KW-0547">Nucleotide-binding</keyword>
<name>B6BKY6_SULGG</name>
<dbReference type="EMBL" id="AFRZ01000001">
    <property type="protein sequence ID" value="EHP29200.1"/>
    <property type="molecule type" value="Genomic_DNA"/>
</dbReference>
<accession>H1FW82</accession>
<dbReference type="eggNOG" id="COG3177">
    <property type="taxonomic scope" value="Bacteria"/>
</dbReference>
<sequence>MDFTPIIPLRSNKQIPQDLLDRAEKLIHSSIALTGGHPAETLNAVREYLRTINSYYSNKIESEGTSPLDIEKAMKKDFSSDKKKCTLQMLSLAHIETQKRVEHLVEDENFSPYKTEFICSIHNYLYSQDGVDSFLEIEGLQNKMTPGVLRTHDVNVGDHVAPDVKELPSLMNKFELLYRDGLVGSKVNKLIYALASHHRLVYIHPFLDGNGRTSRLALDGALLSCGISGYGLWNISRGLARSGDKYKDMLAYADMHRQGEYDGTGALSTRALNEFVSYMLTCAQDQVDYMTKYLKLSSLTERLTKYVKLTQSGMFDLAPLPKDTDKIFKELLLRGEFKKRTEIDEILGVSRRTATEITKELLHRGYIQSDGPKSSIRLKINSHLAEHIFPEL</sequence>
<evidence type="ECO:0000256" key="2">
    <source>
        <dbReference type="PIRSR" id="PIRSR640198-2"/>
    </source>
</evidence>
<dbReference type="AlphaFoldDB" id="B6BKY6"/>
<dbReference type="STRING" id="929558.SMGD1_0673"/>
<dbReference type="GO" id="GO:0005524">
    <property type="term" value="F:ATP binding"/>
    <property type="evidence" value="ECO:0007669"/>
    <property type="project" value="UniProtKB-KW"/>
</dbReference>
<evidence type="ECO:0000256" key="1">
    <source>
        <dbReference type="PIRSR" id="PIRSR640198-1"/>
    </source>
</evidence>
<dbReference type="Gene3D" id="1.10.10.10">
    <property type="entry name" value="Winged helix-like DNA-binding domain superfamily/Winged helix DNA-binding domain"/>
    <property type="match status" value="1"/>
</dbReference>
<dbReference type="InterPro" id="IPR036597">
    <property type="entry name" value="Fido-like_dom_sf"/>
</dbReference>
<dbReference type="PATRIC" id="fig|929558.5.peg.671"/>